<dbReference type="GO" id="GO:0015288">
    <property type="term" value="F:porin activity"/>
    <property type="evidence" value="ECO:0007669"/>
    <property type="project" value="UniProtKB-KW"/>
</dbReference>
<keyword evidence="8" id="KW-0626">Porin</keyword>
<evidence type="ECO:0000313" key="13">
    <source>
        <dbReference type="EMBL" id="MRX10306.1"/>
    </source>
</evidence>
<evidence type="ECO:0000256" key="7">
    <source>
        <dbReference type="ARBA" id="ARBA00023065"/>
    </source>
</evidence>
<feature type="signal peptide" evidence="11">
    <location>
        <begin position="1"/>
        <end position="23"/>
    </location>
</feature>
<dbReference type="SUPFAM" id="SSF56935">
    <property type="entry name" value="Porins"/>
    <property type="match status" value="1"/>
</dbReference>
<keyword evidence="5" id="KW-0812">Transmembrane</keyword>
<keyword evidence="6 11" id="KW-0732">Signal</keyword>
<dbReference type="GO" id="GO:0046930">
    <property type="term" value="C:pore complex"/>
    <property type="evidence" value="ECO:0007669"/>
    <property type="project" value="UniProtKB-KW"/>
</dbReference>
<dbReference type="RefSeq" id="WP_154367944.1">
    <property type="nucleotide sequence ID" value="NZ_WKJM01000019.1"/>
</dbReference>
<name>A0A6L5QKK0_9BURK</name>
<evidence type="ECO:0000256" key="5">
    <source>
        <dbReference type="ARBA" id="ARBA00022692"/>
    </source>
</evidence>
<comment type="caution">
    <text evidence="13">The sequence shown here is derived from an EMBL/GenBank/DDBJ whole genome shotgun (WGS) entry which is preliminary data.</text>
</comment>
<evidence type="ECO:0000256" key="2">
    <source>
        <dbReference type="ARBA" id="ARBA00011233"/>
    </source>
</evidence>
<organism evidence="13 14">
    <name type="scientific">Duganella alba</name>
    <dbReference type="NCBI Taxonomy" id="2666081"/>
    <lineage>
        <taxon>Bacteria</taxon>
        <taxon>Pseudomonadati</taxon>
        <taxon>Pseudomonadota</taxon>
        <taxon>Betaproteobacteria</taxon>
        <taxon>Burkholderiales</taxon>
        <taxon>Oxalobacteraceae</taxon>
        <taxon>Telluria group</taxon>
        <taxon>Duganella</taxon>
    </lineage>
</organism>
<feature type="chain" id="PRO_5026672411" evidence="11">
    <location>
        <begin position="24"/>
        <end position="340"/>
    </location>
</feature>
<evidence type="ECO:0000313" key="14">
    <source>
        <dbReference type="Proteomes" id="UP000481037"/>
    </source>
</evidence>
<dbReference type="EMBL" id="WKJM01000019">
    <property type="protein sequence ID" value="MRX10306.1"/>
    <property type="molecule type" value="Genomic_DNA"/>
</dbReference>
<evidence type="ECO:0000256" key="9">
    <source>
        <dbReference type="ARBA" id="ARBA00023136"/>
    </source>
</evidence>
<dbReference type="GO" id="GO:0009279">
    <property type="term" value="C:cell outer membrane"/>
    <property type="evidence" value="ECO:0007669"/>
    <property type="project" value="UniProtKB-SubCell"/>
</dbReference>
<evidence type="ECO:0000256" key="10">
    <source>
        <dbReference type="ARBA" id="ARBA00023237"/>
    </source>
</evidence>
<evidence type="ECO:0000256" key="6">
    <source>
        <dbReference type="ARBA" id="ARBA00022729"/>
    </source>
</evidence>
<dbReference type="CDD" id="cd00342">
    <property type="entry name" value="gram_neg_porins"/>
    <property type="match status" value="1"/>
</dbReference>
<dbReference type="InterPro" id="IPR050298">
    <property type="entry name" value="Gram-neg_bact_OMP"/>
</dbReference>
<keyword evidence="14" id="KW-1185">Reference proteome</keyword>
<sequence>MKKIGNPAALALLLAGAAGAASAQSSVQVYGVLDMWAGRSETSAGGPASSVVNSGGLQTSYWGFGGTEDLGTGLKAIFAVEGYIQLDTGAGGRTPTDALFARNAYVGLQGAAGEIKIGRVLNPLFVATAQSNPFGGSIRLAPLLAQVWSIPMSRTVYGDTSWDNAISYTTPVSGGFKLATYVGLGETKFGTRTNNVGSTVSYEQGPLMATLTAQRVRVGPGLATIGQSEQKTYFAGASYNFGVAKLFASWDTANNRAPDGKGKTAQAGVSVPSGPGNILLSWAQTRNTAAGLADTRRDTGALGYDYFLSKRTELYAILQTDKLSTANLGKTYAVGMRLKY</sequence>
<dbReference type="AlphaFoldDB" id="A0A6L5QKK0"/>
<keyword evidence="9" id="KW-0472">Membrane</keyword>
<feature type="domain" description="Porin" evidence="12">
    <location>
        <begin position="10"/>
        <end position="323"/>
    </location>
</feature>
<dbReference type="GO" id="GO:0006811">
    <property type="term" value="P:monoatomic ion transport"/>
    <property type="evidence" value="ECO:0007669"/>
    <property type="project" value="UniProtKB-KW"/>
</dbReference>
<gene>
    <name evidence="13" type="ORF">GJ697_20955</name>
</gene>
<evidence type="ECO:0000259" key="12">
    <source>
        <dbReference type="Pfam" id="PF13609"/>
    </source>
</evidence>
<evidence type="ECO:0000256" key="1">
    <source>
        <dbReference type="ARBA" id="ARBA00004571"/>
    </source>
</evidence>
<keyword evidence="4" id="KW-1134">Transmembrane beta strand</keyword>
<protein>
    <submittedName>
        <fullName evidence="13">Porin</fullName>
    </submittedName>
</protein>
<comment type="subunit">
    <text evidence="2">Homotrimer.</text>
</comment>
<dbReference type="InterPro" id="IPR033900">
    <property type="entry name" value="Gram_neg_porin_domain"/>
</dbReference>
<reference evidence="13 14" key="1">
    <citation type="submission" date="2019-11" db="EMBL/GenBank/DDBJ databases">
        <title>Novel species isolated from a subtropical stream in China.</title>
        <authorList>
            <person name="Lu H."/>
        </authorList>
    </citation>
    <scope>NUCLEOTIDE SEQUENCE [LARGE SCALE GENOMIC DNA]</scope>
    <source>
        <strain evidence="13 14">FT25W</strain>
    </source>
</reference>
<dbReference type="PANTHER" id="PTHR34501:SF9">
    <property type="entry name" value="MAJOR OUTER MEMBRANE PROTEIN P.IA"/>
    <property type="match status" value="1"/>
</dbReference>
<dbReference type="Pfam" id="PF13609">
    <property type="entry name" value="Porin_4"/>
    <property type="match status" value="1"/>
</dbReference>
<evidence type="ECO:0000256" key="3">
    <source>
        <dbReference type="ARBA" id="ARBA00022448"/>
    </source>
</evidence>
<comment type="subcellular location">
    <subcellularLocation>
        <location evidence="1">Cell outer membrane</location>
        <topology evidence="1">Multi-pass membrane protein</topology>
    </subcellularLocation>
</comment>
<accession>A0A6L5QKK0</accession>
<dbReference type="PANTHER" id="PTHR34501">
    <property type="entry name" value="PROTEIN YDDL-RELATED"/>
    <property type="match status" value="1"/>
</dbReference>
<evidence type="ECO:0000256" key="8">
    <source>
        <dbReference type="ARBA" id="ARBA00023114"/>
    </source>
</evidence>
<evidence type="ECO:0000256" key="4">
    <source>
        <dbReference type="ARBA" id="ARBA00022452"/>
    </source>
</evidence>
<keyword evidence="3" id="KW-0813">Transport</keyword>
<proteinExistence type="predicted"/>
<evidence type="ECO:0000256" key="11">
    <source>
        <dbReference type="SAM" id="SignalP"/>
    </source>
</evidence>
<dbReference type="Proteomes" id="UP000481037">
    <property type="component" value="Unassembled WGS sequence"/>
</dbReference>
<keyword evidence="7" id="KW-0406">Ion transport</keyword>
<keyword evidence="10" id="KW-0998">Cell outer membrane</keyword>
<dbReference type="InterPro" id="IPR023614">
    <property type="entry name" value="Porin_dom_sf"/>
</dbReference>
<dbReference type="Gene3D" id="2.40.160.10">
    <property type="entry name" value="Porin"/>
    <property type="match status" value="1"/>
</dbReference>